<dbReference type="InterPro" id="IPR002104">
    <property type="entry name" value="Integrase_catalytic"/>
</dbReference>
<dbReference type="GO" id="GO:0003677">
    <property type="term" value="F:DNA binding"/>
    <property type="evidence" value="ECO:0007669"/>
    <property type="project" value="InterPro"/>
</dbReference>
<proteinExistence type="predicted"/>
<evidence type="ECO:0000313" key="3">
    <source>
        <dbReference type="EMBL" id="PHJ39945.1"/>
    </source>
</evidence>
<dbReference type="Pfam" id="PF00589">
    <property type="entry name" value="Phage_integrase"/>
    <property type="match status" value="1"/>
</dbReference>
<dbReference type="PANTHER" id="PTHR30349:SF90">
    <property type="entry name" value="TYROSINE RECOMBINASE XERD"/>
    <property type="match status" value="1"/>
</dbReference>
<dbReference type="InterPro" id="IPR050090">
    <property type="entry name" value="Tyrosine_recombinase_XerCD"/>
</dbReference>
<dbReference type="Proteomes" id="UP000222564">
    <property type="component" value="Unassembled WGS sequence"/>
</dbReference>
<reference evidence="3 4" key="1">
    <citation type="submission" date="2013-09" db="EMBL/GenBank/DDBJ databases">
        <title>Biodegradation of hydrocarbons in the deep terrestrial subsurface : characterization of a microbial consortium composed of two Desulfotomaculum species originating from a deep geological formation.</title>
        <authorList>
            <person name="Aullo T."/>
            <person name="Berlendis S."/>
            <person name="Lascourreges J.-F."/>
            <person name="Dessort D."/>
            <person name="Saint-Laurent S."/>
            <person name="Schraauwers B."/>
            <person name="Mas J."/>
            <person name="Magot M."/>
            <person name="Ranchou-Peyruse A."/>
        </authorList>
    </citation>
    <scope>NUCLEOTIDE SEQUENCE [LARGE SCALE GENOMIC DNA]</scope>
    <source>
        <strain evidence="3 4">Bs107</strain>
    </source>
</reference>
<sequence>MREQKTTPKALDRLEQNRLLREAERRGKVRDIALIRLMMSCGLRVSEVVAIRLTDLDIGERHGMVAVRGKGNKYREVPVPPEARKAIKEWMTERTKKYLANDWLFPNKKGGHITTRNAEKVIKNIGKFAGLNIHPHVLRHTAATNMVRTGADLVTVAQILGHADLNTTAIYTKPDRKTMTKALEKGEI</sequence>
<evidence type="ECO:0000256" key="1">
    <source>
        <dbReference type="ARBA" id="ARBA00023172"/>
    </source>
</evidence>
<comment type="caution">
    <text evidence="3">The sequence shown here is derived from an EMBL/GenBank/DDBJ whole genome shotgun (WGS) entry which is preliminary data.</text>
</comment>
<evidence type="ECO:0000313" key="4">
    <source>
        <dbReference type="Proteomes" id="UP000222564"/>
    </source>
</evidence>
<evidence type="ECO:0000259" key="2">
    <source>
        <dbReference type="PROSITE" id="PS51898"/>
    </source>
</evidence>
<keyword evidence="1" id="KW-0233">DNA recombination</keyword>
<dbReference type="SUPFAM" id="SSF56349">
    <property type="entry name" value="DNA breaking-rejoining enzymes"/>
    <property type="match status" value="1"/>
</dbReference>
<protein>
    <submittedName>
        <fullName evidence="3">Integrase</fullName>
    </submittedName>
</protein>
<gene>
    <name evidence="3" type="ORF">P378_00045</name>
</gene>
<dbReference type="Gene3D" id="1.10.443.10">
    <property type="entry name" value="Intergrase catalytic core"/>
    <property type="match status" value="1"/>
</dbReference>
<dbReference type="RefSeq" id="WP_238472661.1">
    <property type="nucleotide sequence ID" value="NZ_AWQQ01000002.1"/>
</dbReference>
<organism evidence="3 4">
    <name type="scientific">Desulforamulus profundi</name>
    <dbReference type="NCBI Taxonomy" id="1383067"/>
    <lineage>
        <taxon>Bacteria</taxon>
        <taxon>Bacillati</taxon>
        <taxon>Bacillota</taxon>
        <taxon>Clostridia</taxon>
        <taxon>Eubacteriales</taxon>
        <taxon>Peptococcaceae</taxon>
        <taxon>Desulforamulus</taxon>
    </lineage>
</organism>
<dbReference type="AlphaFoldDB" id="A0A2C6MJC7"/>
<dbReference type="InterPro" id="IPR011010">
    <property type="entry name" value="DNA_brk_join_enz"/>
</dbReference>
<dbReference type="InterPro" id="IPR013762">
    <property type="entry name" value="Integrase-like_cat_sf"/>
</dbReference>
<dbReference type="GO" id="GO:0015074">
    <property type="term" value="P:DNA integration"/>
    <property type="evidence" value="ECO:0007669"/>
    <property type="project" value="InterPro"/>
</dbReference>
<accession>A0A2C6MJC7</accession>
<name>A0A2C6MJC7_9FIRM</name>
<dbReference type="GO" id="GO:0006310">
    <property type="term" value="P:DNA recombination"/>
    <property type="evidence" value="ECO:0007669"/>
    <property type="project" value="UniProtKB-KW"/>
</dbReference>
<dbReference type="EMBL" id="AWQQ01000002">
    <property type="protein sequence ID" value="PHJ39945.1"/>
    <property type="molecule type" value="Genomic_DNA"/>
</dbReference>
<keyword evidence="4" id="KW-1185">Reference proteome</keyword>
<dbReference type="PANTHER" id="PTHR30349">
    <property type="entry name" value="PHAGE INTEGRASE-RELATED"/>
    <property type="match status" value="1"/>
</dbReference>
<dbReference type="PROSITE" id="PS51898">
    <property type="entry name" value="TYR_RECOMBINASE"/>
    <property type="match status" value="1"/>
</dbReference>
<feature type="domain" description="Tyr recombinase" evidence="2">
    <location>
        <begin position="6"/>
        <end position="184"/>
    </location>
</feature>